<dbReference type="AlphaFoldDB" id="D8UHK5"/>
<dbReference type="KEGG" id="vcn:VOLCADRAFT_107983"/>
<dbReference type="EMBL" id="GL378407">
    <property type="protein sequence ID" value="EFJ40759.1"/>
    <property type="molecule type" value="Genomic_DNA"/>
</dbReference>
<name>D8UHK5_VOLCA</name>
<sequence>MQTAFTPQEQQLLDRLREKYSGLQAVPAGAADEVNAPCMSCSEEARPASQAELSSSSSRSTSSVHASVCAHCHGTGTLVEIYNHRRLENFCKDCDGRGVRVFKYGEEVQPGATAGGGPRTSSTAAAPAGVVALHSSHAGTAAAAAAANKGGTGGGGTGTAPDGDEVDAVHGAGDKAAALQRDLSRIAARAALYSKERFDTLALLQQPHRSGAGDQEGRDQAARDLLAQLDLQLERLELARRKKERALERLTGGGGDGGGGSGTKSASLSLSDIMG</sequence>
<protein>
    <submittedName>
        <fullName evidence="2">Uncharacterized protein</fullName>
    </submittedName>
</protein>
<dbReference type="InParanoid" id="D8UHK5"/>
<evidence type="ECO:0000313" key="3">
    <source>
        <dbReference type="Proteomes" id="UP000001058"/>
    </source>
</evidence>
<keyword evidence="3" id="KW-1185">Reference proteome</keyword>
<feature type="compositionally biased region" description="Gly residues" evidence="1">
    <location>
        <begin position="251"/>
        <end position="262"/>
    </location>
</feature>
<dbReference type="Proteomes" id="UP000001058">
    <property type="component" value="Unassembled WGS sequence"/>
</dbReference>
<accession>D8UHK5</accession>
<reference evidence="2 3" key="1">
    <citation type="journal article" date="2010" name="Science">
        <title>Genomic analysis of organismal complexity in the multicellular green alga Volvox carteri.</title>
        <authorList>
            <person name="Prochnik S.E."/>
            <person name="Umen J."/>
            <person name="Nedelcu A.M."/>
            <person name="Hallmann A."/>
            <person name="Miller S.M."/>
            <person name="Nishii I."/>
            <person name="Ferris P."/>
            <person name="Kuo A."/>
            <person name="Mitros T."/>
            <person name="Fritz-Laylin L.K."/>
            <person name="Hellsten U."/>
            <person name="Chapman J."/>
            <person name="Simakov O."/>
            <person name="Rensing S.A."/>
            <person name="Terry A."/>
            <person name="Pangilinan J."/>
            <person name="Kapitonov V."/>
            <person name="Jurka J."/>
            <person name="Salamov A."/>
            <person name="Shapiro H."/>
            <person name="Schmutz J."/>
            <person name="Grimwood J."/>
            <person name="Lindquist E."/>
            <person name="Lucas S."/>
            <person name="Grigoriev I.V."/>
            <person name="Schmitt R."/>
            <person name="Kirk D."/>
            <person name="Rokhsar D.S."/>
        </authorList>
    </citation>
    <scope>NUCLEOTIDE SEQUENCE [LARGE SCALE GENOMIC DNA]</scope>
    <source>
        <strain evidence="3">f. Nagariensis / Eve</strain>
    </source>
</reference>
<dbReference type="SUPFAM" id="SSF57938">
    <property type="entry name" value="DnaJ/Hsp40 cysteine-rich domain"/>
    <property type="match status" value="1"/>
</dbReference>
<organism evidence="3">
    <name type="scientific">Volvox carteri f. nagariensis</name>
    <dbReference type="NCBI Taxonomy" id="3068"/>
    <lineage>
        <taxon>Eukaryota</taxon>
        <taxon>Viridiplantae</taxon>
        <taxon>Chlorophyta</taxon>
        <taxon>core chlorophytes</taxon>
        <taxon>Chlorophyceae</taxon>
        <taxon>CS clade</taxon>
        <taxon>Chlamydomonadales</taxon>
        <taxon>Volvocaceae</taxon>
        <taxon>Volvox</taxon>
    </lineage>
</organism>
<proteinExistence type="predicted"/>
<dbReference type="RefSeq" id="XP_002958134.1">
    <property type="nucleotide sequence ID" value="XM_002958088.1"/>
</dbReference>
<evidence type="ECO:0000313" key="2">
    <source>
        <dbReference type="EMBL" id="EFJ40759.1"/>
    </source>
</evidence>
<dbReference type="OrthoDB" id="534312at2759"/>
<evidence type="ECO:0000256" key="1">
    <source>
        <dbReference type="SAM" id="MobiDB-lite"/>
    </source>
</evidence>
<feature type="region of interest" description="Disordered" evidence="1">
    <location>
        <begin position="246"/>
        <end position="275"/>
    </location>
</feature>
<feature type="region of interest" description="Disordered" evidence="1">
    <location>
        <begin position="146"/>
        <end position="168"/>
    </location>
</feature>
<dbReference type="GeneID" id="9623263"/>
<feature type="compositionally biased region" description="Polar residues" evidence="1">
    <location>
        <begin position="263"/>
        <end position="275"/>
    </location>
</feature>
<dbReference type="InterPro" id="IPR036410">
    <property type="entry name" value="HSP_DnaJ_Cys-rich_dom_sf"/>
</dbReference>
<gene>
    <name evidence="2" type="ORF">VOLCADRAFT_107983</name>
</gene>